<feature type="domain" description="HMG box" evidence="6">
    <location>
        <begin position="123"/>
        <end position="189"/>
    </location>
</feature>
<feature type="DNA-binding region" description="HMG box" evidence="3">
    <location>
        <begin position="123"/>
        <end position="189"/>
    </location>
</feature>
<dbReference type="EMBL" id="ML996157">
    <property type="protein sequence ID" value="KAF2733722.1"/>
    <property type="molecule type" value="Genomic_DNA"/>
</dbReference>
<dbReference type="SMART" id="SM00398">
    <property type="entry name" value="HMG"/>
    <property type="match status" value="1"/>
</dbReference>
<evidence type="ECO:0000259" key="5">
    <source>
        <dbReference type="PROSITE" id="PS50105"/>
    </source>
</evidence>
<feature type="compositionally biased region" description="Low complexity" evidence="4">
    <location>
        <begin position="98"/>
        <end position="107"/>
    </location>
</feature>
<dbReference type="GO" id="GO:0010468">
    <property type="term" value="P:regulation of gene expression"/>
    <property type="evidence" value="ECO:0007669"/>
    <property type="project" value="TreeGrafter"/>
</dbReference>
<dbReference type="InterPro" id="IPR051965">
    <property type="entry name" value="ChromReg_NeuronalGeneExpr"/>
</dbReference>
<accession>A0A9P4UZ00</accession>
<dbReference type="InterPro" id="IPR009071">
    <property type="entry name" value="HMG_box_dom"/>
</dbReference>
<evidence type="ECO:0008006" key="9">
    <source>
        <dbReference type="Google" id="ProtNLM"/>
    </source>
</evidence>
<evidence type="ECO:0000256" key="4">
    <source>
        <dbReference type="SAM" id="MobiDB-lite"/>
    </source>
</evidence>
<dbReference type="Gene3D" id="1.10.30.10">
    <property type="entry name" value="High mobility group box domain"/>
    <property type="match status" value="1"/>
</dbReference>
<evidence type="ECO:0000256" key="1">
    <source>
        <dbReference type="ARBA" id="ARBA00023125"/>
    </source>
</evidence>
<evidence type="ECO:0000256" key="3">
    <source>
        <dbReference type="PROSITE-ProRule" id="PRU00267"/>
    </source>
</evidence>
<dbReference type="GO" id="GO:0003677">
    <property type="term" value="F:DNA binding"/>
    <property type="evidence" value="ECO:0007669"/>
    <property type="project" value="UniProtKB-UniRule"/>
</dbReference>
<feature type="compositionally biased region" description="Polar residues" evidence="4">
    <location>
        <begin position="341"/>
        <end position="350"/>
    </location>
</feature>
<feature type="region of interest" description="Disordered" evidence="4">
    <location>
        <begin position="215"/>
        <end position="481"/>
    </location>
</feature>
<proteinExistence type="predicted"/>
<comment type="caution">
    <text evidence="7">The sequence shown here is derived from an EMBL/GenBank/DDBJ whole genome shotgun (WGS) entry which is preliminary data.</text>
</comment>
<feature type="compositionally biased region" description="Basic and acidic residues" evidence="4">
    <location>
        <begin position="233"/>
        <end position="242"/>
    </location>
</feature>
<dbReference type="PROSITE" id="PS50105">
    <property type="entry name" value="SAM_DOMAIN"/>
    <property type="match status" value="1"/>
</dbReference>
<protein>
    <recommendedName>
        <fullName evidence="9">HMG box domain-containing protein</fullName>
    </recommendedName>
</protein>
<keyword evidence="8" id="KW-1185">Reference proteome</keyword>
<dbReference type="Pfam" id="PF00536">
    <property type="entry name" value="SAM_1"/>
    <property type="match status" value="1"/>
</dbReference>
<feature type="region of interest" description="Disordered" evidence="4">
    <location>
        <begin position="74"/>
        <end position="128"/>
    </location>
</feature>
<dbReference type="OrthoDB" id="1919336at2759"/>
<reference evidence="7" key="1">
    <citation type="journal article" date="2020" name="Stud. Mycol.">
        <title>101 Dothideomycetes genomes: a test case for predicting lifestyles and emergence of pathogens.</title>
        <authorList>
            <person name="Haridas S."/>
            <person name="Albert R."/>
            <person name="Binder M."/>
            <person name="Bloem J."/>
            <person name="Labutti K."/>
            <person name="Salamov A."/>
            <person name="Andreopoulos B."/>
            <person name="Baker S."/>
            <person name="Barry K."/>
            <person name="Bills G."/>
            <person name="Bluhm B."/>
            <person name="Cannon C."/>
            <person name="Castanera R."/>
            <person name="Culley D."/>
            <person name="Daum C."/>
            <person name="Ezra D."/>
            <person name="Gonzalez J."/>
            <person name="Henrissat B."/>
            <person name="Kuo A."/>
            <person name="Liang C."/>
            <person name="Lipzen A."/>
            <person name="Lutzoni F."/>
            <person name="Magnuson J."/>
            <person name="Mondo S."/>
            <person name="Nolan M."/>
            <person name="Ohm R."/>
            <person name="Pangilinan J."/>
            <person name="Park H.-J."/>
            <person name="Ramirez L."/>
            <person name="Alfaro M."/>
            <person name="Sun H."/>
            <person name="Tritt A."/>
            <person name="Yoshinaga Y."/>
            <person name="Zwiers L.-H."/>
            <person name="Turgeon B."/>
            <person name="Goodwin S."/>
            <person name="Spatafora J."/>
            <person name="Crous P."/>
            <person name="Grigoriev I."/>
        </authorList>
    </citation>
    <scope>NUCLEOTIDE SEQUENCE</scope>
    <source>
        <strain evidence="7">CBS 125425</strain>
    </source>
</reference>
<dbReference type="GO" id="GO:0005634">
    <property type="term" value="C:nucleus"/>
    <property type="evidence" value="ECO:0007669"/>
    <property type="project" value="UniProtKB-UniRule"/>
</dbReference>
<dbReference type="Gene3D" id="1.10.150.50">
    <property type="entry name" value="Transcription Factor, Ets-1"/>
    <property type="match status" value="1"/>
</dbReference>
<evidence type="ECO:0000256" key="2">
    <source>
        <dbReference type="ARBA" id="ARBA00023242"/>
    </source>
</evidence>
<dbReference type="Proteomes" id="UP000799444">
    <property type="component" value="Unassembled WGS sequence"/>
</dbReference>
<feature type="compositionally biased region" description="Basic and acidic residues" evidence="4">
    <location>
        <begin position="215"/>
        <end position="224"/>
    </location>
</feature>
<dbReference type="AlphaFoldDB" id="A0A9P4UZ00"/>
<dbReference type="InterPro" id="IPR001660">
    <property type="entry name" value="SAM"/>
</dbReference>
<name>A0A9P4UZ00_9PLEO</name>
<keyword evidence="1 3" id="KW-0238">DNA-binding</keyword>
<dbReference type="SUPFAM" id="SSF47095">
    <property type="entry name" value="HMG-box"/>
    <property type="match status" value="1"/>
</dbReference>
<organism evidence="7 8">
    <name type="scientific">Polyplosphaeria fusca</name>
    <dbReference type="NCBI Taxonomy" id="682080"/>
    <lineage>
        <taxon>Eukaryota</taxon>
        <taxon>Fungi</taxon>
        <taxon>Dikarya</taxon>
        <taxon>Ascomycota</taxon>
        <taxon>Pezizomycotina</taxon>
        <taxon>Dothideomycetes</taxon>
        <taxon>Pleosporomycetidae</taxon>
        <taxon>Pleosporales</taxon>
        <taxon>Tetraplosphaeriaceae</taxon>
        <taxon>Polyplosphaeria</taxon>
    </lineage>
</organism>
<dbReference type="CDD" id="cd09487">
    <property type="entry name" value="SAM_superfamily"/>
    <property type="match status" value="1"/>
</dbReference>
<dbReference type="PANTHER" id="PTHR46040">
    <property type="entry name" value="HIGH MOBILITY GROUP PROTEIN 2"/>
    <property type="match status" value="1"/>
</dbReference>
<feature type="compositionally biased region" description="Polar residues" evidence="4">
    <location>
        <begin position="404"/>
        <end position="421"/>
    </location>
</feature>
<dbReference type="SUPFAM" id="SSF47769">
    <property type="entry name" value="SAM/Pointed domain"/>
    <property type="match status" value="1"/>
</dbReference>
<keyword evidence="2 3" id="KW-0539">Nucleus</keyword>
<dbReference type="InterPro" id="IPR036910">
    <property type="entry name" value="HMG_box_dom_sf"/>
</dbReference>
<sequence>MSDLDEKLERLGLSQYIDRLIAEGFDTWETVLDITESDLTSLNVKLGHRRKLQRAIAEYRGQSSGRPLQIALGREATGESSYKSDDSASEKKARPGDASATGTTGTAAKRKYRRHPKPDEHAPERPPSAYVIFSNQVREQLRGQDLSFTEIAKVVGERWQVLPATDREACERQANTAKEKYYAELSDYKKTPEYATYQKYLEEFKAKHAMVPKGVEGKRSKLETETSTSTRSSSHERGDRAQNRRVSTVEPDPSPFGRHRPEASSPIGIARITHPPSSTSPASHPLSGVPSPRIVDHYSPLSASPRPTTMHKESSFEIHPSALGRDHPQRQSDPNLPFPSSAYNPLQQMPSTTASSASYPPLYQSPIDLPSRRSVREPTRLPPLTREGTTISSEGSVPPYPAPSAQSTPFTREDTAISSEGSVPPYFASSAQTTPHLPIGDMTKVMRTLPQPVPSLGPSASPLDRPLNPSPPGQFQDYRSSAPLAALLRAGELASREVDDEAMERESDA</sequence>
<dbReference type="SMART" id="SM00454">
    <property type="entry name" value="SAM"/>
    <property type="match status" value="1"/>
</dbReference>
<feature type="compositionally biased region" description="Basic and acidic residues" evidence="4">
    <location>
        <begin position="82"/>
        <end position="95"/>
    </location>
</feature>
<dbReference type="Pfam" id="PF00505">
    <property type="entry name" value="HMG_box"/>
    <property type="match status" value="1"/>
</dbReference>
<evidence type="ECO:0000259" key="6">
    <source>
        <dbReference type="PROSITE" id="PS50118"/>
    </source>
</evidence>
<gene>
    <name evidence="7" type="ORF">EJ04DRAFT_266766</name>
</gene>
<feature type="domain" description="SAM" evidence="5">
    <location>
        <begin position="1"/>
        <end position="62"/>
    </location>
</feature>
<dbReference type="PANTHER" id="PTHR46040:SF3">
    <property type="entry name" value="HIGH MOBILITY GROUP PROTEIN 2"/>
    <property type="match status" value="1"/>
</dbReference>
<evidence type="ECO:0000313" key="8">
    <source>
        <dbReference type="Proteomes" id="UP000799444"/>
    </source>
</evidence>
<evidence type="ECO:0000313" key="7">
    <source>
        <dbReference type="EMBL" id="KAF2733722.1"/>
    </source>
</evidence>
<feature type="compositionally biased region" description="Low complexity" evidence="4">
    <location>
        <begin position="273"/>
        <end position="285"/>
    </location>
</feature>
<dbReference type="InterPro" id="IPR013761">
    <property type="entry name" value="SAM/pointed_sf"/>
</dbReference>
<feature type="compositionally biased region" description="Basic and acidic residues" evidence="4">
    <location>
        <begin position="370"/>
        <end position="379"/>
    </location>
</feature>
<dbReference type="PROSITE" id="PS50118">
    <property type="entry name" value="HMG_BOX_2"/>
    <property type="match status" value="1"/>
</dbReference>